<name>A0A183E9R7_9BILA</name>
<organism evidence="2">
    <name type="scientific">Gongylonema pulchrum</name>
    <dbReference type="NCBI Taxonomy" id="637853"/>
    <lineage>
        <taxon>Eukaryota</taxon>
        <taxon>Metazoa</taxon>
        <taxon>Ecdysozoa</taxon>
        <taxon>Nematoda</taxon>
        <taxon>Chromadorea</taxon>
        <taxon>Rhabditida</taxon>
        <taxon>Spirurina</taxon>
        <taxon>Spiruromorpha</taxon>
        <taxon>Spiruroidea</taxon>
        <taxon>Gongylonematidae</taxon>
        <taxon>Gongylonema</taxon>
    </lineage>
</organism>
<dbReference type="WBParaSite" id="GPUH_0001773101-mRNA-1">
    <property type="protein sequence ID" value="GPUH_0001773101-mRNA-1"/>
    <property type="gene ID" value="GPUH_0001773101"/>
</dbReference>
<dbReference type="Pfam" id="PF23674">
    <property type="entry name" value="RYYR-CCHC"/>
    <property type="match status" value="1"/>
</dbReference>
<dbReference type="InterPro" id="IPR057001">
    <property type="entry name" value="RYYR-CCHC"/>
</dbReference>
<accession>A0A183E9R7</accession>
<protein>
    <submittedName>
        <fullName evidence="2">Helitron_like_N domain-containing protein</fullName>
    </submittedName>
</protein>
<evidence type="ECO:0000313" key="2">
    <source>
        <dbReference type="WBParaSite" id="GPUH_0001773101-mRNA-1"/>
    </source>
</evidence>
<proteinExistence type="predicted"/>
<sequence length="137" mass="15695">LGDLEPEQITQIQQAYVEATKDAPADSAREAPVILNVPMIKKFNPEDNFSKEDKRRCAFLTELITGQQPLVLHPFVLLLNRRFRWTDIAVPITGTEKFRIYRLNQSRNDRSYYRCSGCEAMAKEPEDPIAQIKVAEG</sequence>
<evidence type="ECO:0000259" key="1">
    <source>
        <dbReference type="Pfam" id="PF23674"/>
    </source>
</evidence>
<feature type="domain" description="RYYR-CCHC" evidence="1">
    <location>
        <begin position="78"/>
        <end position="137"/>
    </location>
</feature>
<dbReference type="AlphaFoldDB" id="A0A183E9R7"/>
<reference evidence="2" key="1">
    <citation type="submission" date="2016-06" db="UniProtKB">
        <authorList>
            <consortium name="WormBaseParasite"/>
        </authorList>
    </citation>
    <scope>IDENTIFICATION</scope>
</reference>